<gene>
    <name evidence="2" type="ORF">H1S01_08290</name>
</gene>
<dbReference type="Pfam" id="PF08680">
    <property type="entry name" value="DUF1779"/>
    <property type="match status" value="1"/>
</dbReference>
<feature type="compositionally biased region" description="Polar residues" evidence="1">
    <location>
        <begin position="177"/>
        <end position="189"/>
    </location>
</feature>
<accession>A0ABR7T3F0</accession>
<dbReference type="RefSeq" id="WP_188039621.1">
    <property type="nucleotide sequence ID" value="NZ_JACVHF010000006.1"/>
</dbReference>
<proteinExistence type="predicted"/>
<feature type="region of interest" description="Disordered" evidence="1">
    <location>
        <begin position="85"/>
        <end position="108"/>
    </location>
</feature>
<evidence type="ECO:0000256" key="1">
    <source>
        <dbReference type="SAM" id="MobiDB-lite"/>
    </source>
</evidence>
<feature type="compositionally biased region" description="Polar residues" evidence="1">
    <location>
        <begin position="151"/>
        <end position="167"/>
    </location>
</feature>
<name>A0ABR7T3F0_HELCL</name>
<comment type="caution">
    <text evidence="2">The sequence shown here is derived from an EMBL/GenBank/DDBJ whole genome shotgun (WGS) entry which is preliminary data.</text>
</comment>
<dbReference type="Proteomes" id="UP000617402">
    <property type="component" value="Unassembled WGS sequence"/>
</dbReference>
<feature type="compositionally biased region" description="Basic and acidic residues" evidence="1">
    <location>
        <begin position="190"/>
        <end position="202"/>
    </location>
</feature>
<feature type="compositionally biased region" description="Basic and acidic residues" evidence="1">
    <location>
        <begin position="97"/>
        <end position="108"/>
    </location>
</feature>
<evidence type="ECO:0000313" key="3">
    <source>
        <dbReference type="Proteomes" id="UP000617402"/>
    </source>
</evidence>
<dbReference type="Gene3D" id="3.30.360.40">
    <property type="entry name" value="YwmB-like"/>
    <property type="match status" value="1"/>
</dbReference>
<evidence type="ECO:0000313" key="2">
    <source>
        <dbReference type="EMBL" id="MBC9784510.1"/>
    </source>
</evidence>
<dbReference type="InterPro" id="IPR014794">
    <property type="entry name" value="DUF1779"/>
</dbReference>
<keyword evidence="3" id="KW-1185">Reference proteome</keyword>
<dbReference type="InterPro" id="IPR036209">
    <property type="entry name" value="YwmB-like_sf"/>
</dbReference>
<dbReference type="EMBL" id="JACVHF010000006">
    <property type="protein sequence ID" value="MBC9784510.1"/>
    <property type="molecule type" value="Genomic_DNA"/>
</dbReference>
<organism evidence="2 3">
    <name type="scientific">Heliobacterium chlorum</name>
    <dbReference type="NCBI Taxonomy" id="2698"/>
    <lineage>
        <taxon>Bacteria</taxon>
        <taxon>Bacillati</taxon>
        <taxon>Bacillota</taxon>
        <taxon>Clostridia</taxon>
        <taxon>Eubacteriales</taxon>
        <taxon>Heliobacteriaceae</taxon>
        <taxon>Heliobacterium</taxon>
    </lineage>
</organism>
<reference evidence="2 3" key="1">
    <citation type="submission" date="2020-07" db="EMBL/GenBank/DDBJ databases">
        <title>Draft whole-genome sequence of Heliobacterium chlorum DSM 3682, type strain.</title>
        <authorList>
            <person name="Kyndt J.A."/>
            <person name="Meyer T.E."/>
            <person name="Imhoff J.F."/>
        </authorList>
    </citation>
    <scope>NUCLEOTIDE SEQUENCE [LARGE SCALE GENOMIC DNA]</scope>
    <source>
        <strain evidence="2 3">DSM 3682</strain>
    </source>
</reference>
<sequence length="400" mass="45438">MCKFLFQMILQTTLFIFISFFLLFRNDGAGAKWVMYRIPEVEKTIVEYRLNHIPAMVEKLESIIPWTSLPVPNSWKSESLKITDQAQEPGASYSKIDSTDPKGELSSTELKKVDPESINKIHRAMEQAHITPTDGSVTLWIPLRFPDNSPITPTVNQSVNIHGNPQKNDQKNDNEAKSSLTAPSFTRSSLKIDESRAPHSDDNNGMSQRVLHYPWNRDPLGWAGLYLLTTYKDVTNHDCTEQPNVRMEGKRLYGKLHCDEPDNAHLEMTLQLDGNEGHLTLSVNQPLPEFTTGSWFERLNKYAEKNPGFDYSVTLHGSRDGRLSPEEQEVAINACFERIQAQRVRVTNNDALLVSGYCPLLPKGIQMGEQNLNLQALARYHGVDQRTYFAIGYPLVMQEM</sequence>
<dbReference type="SUPFAM" id="SSF143842">
    <property type="entry name" value="YwmB-like"/>
    <property type="match status" value="1"/>
</dbReference>
<protein>
    <submittedName>
        <fullName evidence="2">YwmB family TATA-box binding protein</fullName>
    </submittedName>
</protein>
<feature type="region of interest" description="Disordered" evidence="1">
    <location>
        <begin position="151"/>
        <end position="205"/>
    </location>
</feature>